<dbReference type="AlphaFoldDB" id="A0A166IXQ4"/>
<accession>A0A166IXQ4</accession>
<evidence type="ECO:0000313" key="1">
    <source>
        <dbReference type="EMBL" id="KZP20280.1"/>
    </source>
</evidence>
<proteinExistence type="predicted"/>
<dbReference type="OrthoDB" id="2748701at2759"/>
<dbReference type="EMBL" id="KV417556">
    <property type="protein sequence ID" value="KZP20280.1"/>
    <property type="molecule type" value="Genomic_DNA"/>
</dbReference>
<reference evidence="1 2" key="1">
    <citation type="journal article" date="2016" name="Mol. Biol. Evol.">
        <title>Comparative Genomics of Early-Diverging Mushroom-Forming Fungi Provides Insights into the Origins of Lignocellulose Decay Capabilities.</title>
        <authorList>
            <person name="Nagy L.G."/>
            <person name="Riley R."/>
            <person name="Tritt A."/>
            <person name="Adam C."/>
            <person name="Daum C."/>
            <person name="Floudas D."/>
            <person name="Sun H."/>
            <person name="Yadav J.S."/>
            <person name="Pangilinan J."/>
            <person name="Larsson K.H."/>
            <person name="Matsuura K."/>
            <person name="Barry K."/>
            <person name="Labutti K."/>
            <person name="Kuo R."/>
            <person name="Ohm R.A."/>
            <person name="Bhattacharya S.S."/>
            <person name="Shirouzu T."/>
            <person name="Yoshinaga Y."/>
            <person name="Martin F.M."/>
            <person name="Grigoriev I.V."/>
            <person name="Hibbett D.S."/>
        </authorList>
    </citation>
    <scope>NUCLEOTIDE SEQUENCE [LARGE SCALE GENOMIC DNA]</scope>
    <source>
        <strain evidence="1 2">CBS 109695</strain>
    </source>
</reference>
<evidence type="ECO:0000313" key="2">
    <source>
        <dbReference type="Proteomes" id="UP000076532"/>
    </source>
</evidence>
<keyword evidence="2" id="KW-1185">Reference proteome</keyword>
<sequence length="316" mass="34455">MGTDGKLPVLAALPERGSVYICWKIVRCLMGGLGTPSRAQDGSSNTPRYARPVDWVPIEIWTPIFRLACVGDGRTGCALSRVCKYIRNASAPFRYYSVALKGLASLLLFAELLESSPNISVTHLFITNDPRHTYSRKAGNANTPAIPDASHPKMARKRDKGWSMVVTAMETLAWKARGKTLEWRARGAPTKTIAEARAQPIATRTRGAGRDVTTSSEATGGEARSMYDLEPVARPTVLSATIQVSLAVAEERPEHLEVVATGTSVVRAVRSVTLMTFCTFAQPVWSLLTKYGPPPFLPVMGLTMFPFFHMCGPFPV</sequence>
<organism evidence="1 2">
    <name type="scientific">Athelia psychrophila</name>
    <dbReference type="NCBI Taxonomy" id="1759441"/>
    <lineage>
        <taxon>Eukaryota</taxon>
        <taxon>Fungi</taxon>
        <taxon>Dikarya</taxon>
        <taxon>Basidiomycota</taxon>
        <taxon>Agaricomycotina</taxon>
        <taxon>Agaricomycetes</taxon>
        <taxon>Agaricomycetidae</taxon>
        <taxon>Atheliales</taxon>
        <taxon>Atheliaceae</taxon>
        <taxon>Athelia</taxon>
    </lineage>
</organism>
<name>A0A166IXQ4_9AGAM</name>
<dbReference type="Proteomes" id="UP000076532">
    <property type="component" value="Unassembled WGS sequence"/>
</dbReference>
<protein>
    <submittedName>
        <fullName evidence="1">Uncharacterized protein</fullName>
    </submittedName>
</protein>
<gene>
    <name evidence="1" type="ORF">FIBSPDRAFT_932331</name>
</gene>